<dbReference type="EMBL" id="JAWDJW010010647">
    <property type="protein sequence ID" value="KAK3045458.1"/>
    <property type="molecule type" value="Genomic_DNA"/>
</dbReference>
<sequence>MRHNSTSTAPSSLESIYDMTLPMDRETVVYYRGESFYVNAKPEREMRRLSQTPAPTASTQKR</sequence>
<dbReference type="Proteomes" id="UP001186974">
    <property type="component" value="Unassembled WGS sequence"/>
</dbReference>
<comment type="caution">
    <text evidence="1">The sequence shown here is derived from an EMBL/GenBank/DDBJ whole genome shotgun (WGS) entry which is preliminary data.</text>
</comment>
<keyword evidence="2" id="KW-1185">Reference proteome</keyword>
<accession>A0ACC3CVY5</accession>
<reference evidence="1" key="1">
    <citation type="submission" date="2024-09" db="EMBL/GenBank/DDBJ databases">
        <title>Black Yeasts Isolated from many extreme environments.</title>
        <authorList>
            <person name="Coleine C."/>
            <person name="Stajich J.E."/>
            <person name="Selbmann L."/>
        </authorList>
    </citation>
    <scope>NUCLEOTIDE SEQUENCE</scope>
    <source>
        <strain evidence="1">CCFEE 5737</strain>
    </source>
</reference>
<name>A0ACC3CVY5_9PEZI</name>
<evidence type="ECO:0000313" key="1">
    <source>
        <dbReference type="EMBL" id="KAK3045458.1"/>
    </source>
</evidence>
<organism evidence="1 2">
    <name type="scientific">Coniosporium uncinatum</name>
    <dbReference type="NCBI Taxonomy" id="93489"/>
    <lineage>
        <taxon>Eukaryota</taxon>
        <taxon>Fungi</taxon>
        <taxon>Dikarya</taxon>
        <taxon>Ascomycota</taxon>
        <taxon>Pezizomycotina</taxon>
        <taxon>Dothideomycetes</taxon>
        <taxon>Dothideomycetes incertae sedis</taxon>
        <taxon>Coniosporium</taxon>
    </lineage>
</organism>
<proteinExistence type="predicted"/>
<evidence type="ECO:0000313" key="2">
    <source>
        <dbReference type="Proteomes" id="UP001186974"/>
    </source>
</evidence>
<gene>
    <name evidence="1" type="ORF">LTS18_013794</name>
</gene>
<feature type="non-terminal residue" evidence="1">
    <location>
        <position position="62"/>
    </location>
</feature>
<protein>
    <submittedName>
        <fullName evidence="1">Uncharacterized protein</fullName>
    </submittedName>
</protein>